<dbReference type="EMBL" id="KN714793">
    <property type="protein sequence ID" value="KUI61943.1"/>
    <property type="molecule type" value="Genomic_DNA"/>
</dbReference>
<evidence type="ECO:0000256" key="1">
    <source>
        <dbReference type="SAM" id="Phobius"/>
    </source>
</evidence>
<gene>
    <name evidence="2" type="ORF">VP1G_11391</name>
</gene>
<feature type="transmembrane region" description="Helical" evidence="1">
    <location>
        <begin position="395"/>
        <end position="424"/>
    </location>
</feature>
<dbReference type="OrthoDB" id="3903561at2759"/>
<feature type="transmembrane region" description="Helical" evidence="1">
    <location>
        <begin position="292"/>
        <end position="311"/>
    </location>
</feature>
<feature type="transmembrane region" description="Helical" evidence="1">
    <location>
        <begin position="125"/>
        <end position="144"/>
    </location>
</feature>
<keyword evidence="1" id="KW-0472">Membrane</keyword>
<name>A0A194VDH4_CYTMA</name>
<proteinExistence type="predicted"/>
<dbReference type="STRING" id="694573.A0A194VDH4"/>
<keyword evidence="3" id="KW-1185">Reference proteome</keyword>
<keyword evidence="1" id="KW-0812">Transmembrane</keyword>
<dbReference type="AlphaFoldDB" id="A0A194VDH4"/>
<reference evidence="3" key="1">
    <citation type="submission" date="2014-12" db="EMBL/GenBank/DDBJ databases">
        <title>Genome Sequence of Valsa Canker Pathogens Uncovers a Specific Adaption of Colonization on Woody Bark.</title>
        <authorList>
            <person name="Yin Z."/>
            <person name="Liu H."/>
            <person name="Gao X."/>
            <person name="Li Z."/>
            <person name="Song N."/>
            <person name="Ke X."/>
            <person name="Dai Q."/>
            <person name="Wu Y."/>
            <person name="Sun Y."/>
            <person name="Xu J.-R."/>
            <person name="Kang Z.K."/>
            <person name="Wang L."/>
            <person name="Huang L."/>
        </authorList>
    </citation>
    <scope>NUCLEOTIDE SEQUENCE [LARGE SCALE GENOMIC DNA]</scope>
    <source>
        <strain evidence="3">SXYL134</strain>
    </source>
</reference>
<protein>
    <submittedName>
        <fullName evidence="2">Uncharacterized protein</fullName>
    </submittedName>
</protein>
<feature type="transmembrane region" description="Helical" evidence="1">
    <location>
        <begin position="436"/>
        <end position="456"/>
    </location>
</feature>
<accession>A0A194VDH4</accession>
<organism evidence="2 3">
    <name type="scientific">Cytospora mali</name>
    <name type="common">Apple Valsa canker fungus</name>
    <name type="synonym">Valsa mali</name>
    <dbReference type="NCBI Taxonomy" id="578113"/>
    <lineage>
        <taxon>Eukaryota</taxon>
        <taxon>Fungi</taxon>
        <taxon>Dikarya</taxon>
        <taxon>Ascomycota</taxon>
        <taxon>Pezizomycotina</taxon>
        <taxon>Sordariomycetes</taxon>
        <taxon>Sordariomycetidae</taxon>
        <taxon>Diaporthales</taxon>
        <taxon>Cytosporaceae</taxon>
        <taxon>Cytospora</taxon>
    </lineage>
</organism>
<dbReference type="Proteomes" id="UP000078576">
    <property type="component" value="Unassembled WGS sequence"/>
</dbReference>
<evidence type="ECO:0000313" key="2">
    <source>
        <dbReference type="EMBL" id="KUI61943.1"/>
    </source>
</evidence>
<evidence type="ECO:0000313" key="3">
    <source>
        <dbReference type="Proteomes" id="UP000078576"/>
    </source>
</evidence>
<sequence>MAELSLESSYLWNYCAPDGSFSFEPQSPWKLAWAFQIVLGFGSLTFTQAKVIDVVWDIGVGRIGQTILAYFSWKAFAVYVRMSMERAPITYRVFWTSFMQNEATFRSTVRMVRDFTMRRSLRSKAAMVFMVASMIFIMVFPTLASAMTGYTASNETVIKLEDGTQAPFDDFRQFYYIIHDGNRVNLSAEYLVFSRYDACDYGSCVDDYIREYGILKDINSTWERFPNVIQLPSPTLDITPYDGKANNKSFIYTPDNTTYTLPNITSNAVCQPVMIDLQQRYQWGFSVLQLELTLILFTIWSFGVWIMWLDAHFKLASRGRYEVPHGFKATLYLADSIRDDFIGVGEEPESLTKDEFRRQAREHLKGGRVEIQAPQLENDDSFRRWFWHWVKGNKLWTLSFLFAIGTSFNFRGNSILLLMMSFAMAAGWGKKTRATMAWAAIIVGSIVNLTMFYISYREIHGLD</sequence>
<keyword evidence="1" id="KW-1133">Transmembrane helix</keyword>